<reference evidence="2" key="1">
    <citation type="submission" date="2016-10" db="EMBL/GenBank/DDBJ databases">
        <authorList>
            <person name="Varghese N."/>
            <person name="Submissions S."/>
        </authorList>
    </citation>
    <scope>NUCLEOTIDE SEQUENCE [LARGE SCALE GENOMIC DNA]</scope>
    <source>
        <strain evidence="2">CGMCC 1.10784</strain>
    </source>
</reference>
<dbReference type="EMBL" id="FOMT01000002">
    <property type="protein sequence ID" value="SFE10898.1"/>
    <property type="molecule type" value="Genomic_DNA"/>
</dbReference>
<dbReference type="STRING" id="1045775.SAMN05216378_2350"/>
<dbReference type="GO" id="GO:0005975">
    <property type="term" value="P:carbohydrate metabolic process"/>
    <property type="evidence" value="ECO:0007669"/>
    <property type="project" value="InterPro"/>
</dbReference>
<dbReference type="PANTHER" id="PTHR31047">
    <property type="entry name" value="MEIOTICALLY UP-REGULATED GENE 157 PROTEIN"/>
    <property type="match status" value="1"/>
</dbReference>
<dbReference type="OrthoDB" id="181472at2"/>
<evidence type="ECO:0000313" key="1">
    <source>
        <dbReference type="EMBL" id="SFE10898.1"/>
    </source>
</evidence>
<dbReference type="InterPro" id="IPR012341">
    <property type="entry name" value="6hp_glycosidase-like_sf"/>
</dbReference>
<dbReference type="Proteomes" id="UP000198855">
    <property type="component" value="Unassembled WGS sequence"/>
</dbReference>
<sequence>MTQSTEIPASLTRLVDLIKEKTPDHPNWAAIFEKAIHNTLQTTIQRMPDGTTFVITGDIPAMWLRDSAAQLRPFLVLASEDADLADLIEGLVRRQMASILIDPYANAFNNGPTGKGHQDDLTDTGPAIWERKYEIDSLCYPLQLSYLLWKNTGRTSQFDDTFRQAAEAILNLWTTEQNHETASPYTFQRFNCAPTDTLLREGKGTKTGYTGMTWSGFRPSDDACIYGYLIPANMFAVVVLGYLKEIAEEVLGDQQLAARAAKLGTEIDQGIQTYGVTEHPQFGKIYAYETDGLGHYNFMDDANVPSLLSIPYLGYTSEKDPVYRNTRSFVLSSSNPYYFEGEAAAGIGSPHTPDQYIWHIALAMQGLTTEERSEKERLLSLMEATTAGTGFMHEGFHVDDPYQFSRPWFSWANMMFSELLLDYCGIKVQTK</sequence>
<dbReference type="Pfam" id="PF06824">
    <property type="entry name" value="Glyco_hydro_125"/>
    <property type="match status" value="1"/>
</dbReference>
<dbReference type="PANTHER" id="PTHR31047:SF0">
    <property type="entry name" value="MEIOTICALLY UP-REGULATED GENE 157 PROTEIN"/>
    <property type="match status" value="1"/>
</dbReference>
<evidence type="ECO:0008006" key="3">
    <source>
        <dbReference type="Google" id="ProtNLM"/>
    </source>
</evidence>
<dbReference type="SUPFAM" id="SSF48208">
    <property type="entry name" value="Six-hairpin glycosidases"/>
    <property type="match status" value="1"/>
</dbReference>
<gene>
    <name evidence="1" type="ORF">SAMN05216378_2350</name>
</gene>
<protein>
    <recommendedName>
        <fullName evidence="3">Metal-independent alpha-mannosidase</fullName>
    </recommendedName>
</protein>
<accession>A0A1I1XW35</accession>
<dbReference type="Gene3D" id="1.50.10.10">
    <property type="match status" value="1"/>
</dbReference>
<dbReference type="InterPro" id="IPR008313">
    <property type="entry name" value="GH125"/>
</dbReference>
<name>A0A1I1XW35_9BACL</name>
<evidence type="ECO:0000313" key="2">
    <source>
        <dbReference type="Proteomes" id="UP000198855"/>
    </source>
</evidence>
<dbReference type="PIRSF" id="PIRSF028846">
    <property type="entry name" value="UCP028846"/>
    <property type="match status" value="1"/>
</dbReference>
<organism evidence="1 2">
    <name type="scientific">Paenibacillus catalpae</name>
    <dbReference type="NCBI Taxonomy" id="1045775"/>
    <lineage>
        <taxon>Bacteria</taxon>
        <taxon>Bacillati</taxon>
        <taxon>Bacillota</taxon>
        <taxon>Bacilli</taxon>
        <taxon>Bacillales</taxon>
        <taxon>Paenibacillaceae</taxon>
        <taxon>Paenibacillus</taxon>
    </lineage>
</organism>
<dbReference type="InterPro" id="IPR008928">
    <property type="entry name" value="6-hairpin_glycosidase_sf"/>
</dbReference>
<proteinExistence type="predicted"/>
<keyword evidence="2" id="KW-1185">Reference proteome</keyword>
<dbReference type="RefSeq" id="WP_091184891.1">
    <property type="nucleotide sequence ID" value="NZ_FOMT01000002.1"/>
</dbReference>
<dbReference type="SMART" id="SM01149">
    <property type="entry name" value="DUF1237"/>
    <property type="match status" value="1"/>
</dbReference>
<dbReference type="AlphaFoldDB" id="A0A1I1XW35"/>